<evidence type="ECO:0000313" key="1">
    <source>
        <dbReference type="EMBL" id="HIT17440.1"/>
    </source>
</evidence>
<reference evidence="1" key="2">
    <citation type="journal article" date="2021" name="PeerJ">
        <title>Extensive microbial diversity within the chicken gut microbiome revealed by metagenomics and culture.</title>
        <authorList>
            <person name="Gilroy R."/>
            <person name="Ravi A."/>
            <person name="Getino M."/>
            <person name="Pursley I."/>
            <person name="Horton D.L."/>
            <person name="Alikhan N.F."/>
            <person name="Baker D."/>
            <person name="Gharbi K."/>
            <person name="Hall N."/>
            <person name="Watson M."/>
            <person name="Adriaenssens E.M."/>
            <person name="Foster-Nyarko E."/>
            <person name="Jarju S."/>
            <person name="Secka A."/>
            <person name="Antonio M."/>
            <person name="Oren A."/>
            <person name="Chaudhuri R.R."/>
            <person name="La Ragione R."/>
            <person name="Hildebrand F."/>
            <person name="Pallen M.J."/>
        </authorList>
    </citation>
    <scope>NUCLEOTIDE SEQUENCE</scope>
    <source>
        <strain evidence="1">14508</strain>
    </source>
</reference>
<gene>
    <name evidence="1" type="ORF">IAD04_03545</name>
</gene>
<dbReference type="AlphaFoldDB" id="A0A9D1KAP7"/>
<sequence>MDKEDQLILEIDANLFDAFWNTYGKKSHLTYEFIKKIFLSVDLKYKNFISNRSLQNIILKNLNVTDIAFYVCEEHLFHKKFFKDEDLKKLENNEQYAQ</sequence>
<dbReference type="Proteomes" id="UP000886893">
    <property type="component" value="Unassembled WGS sequence"/>
</dbReference>
<comment type="caution">
    <text evidence="1">The sequence shown here is derived from an EMBL/GenBank/DDBJ whole genome shotgun (WGS) entry which is preliminary data.</text>
</comment>
<name>A0A9D1KAP7_9FIRM</name>
<protein>
    <submittedName>
        <fullName evidence="1">Uncharacterized protein</fullName>
    </submittedName>
</protein>
<feature type="non-terminal residue" evidence="1">
    <location>
        <position position="98"/>
    </location>
</feature>
<organism evidence="1 2">
    <name type="scientific">Candidatus Caccosoma faecigallinarum</name>
    <dbReference type="NCBI Taxonomy" id="2840720"/>
    <lineage>
        <taxon>Bacteria</taxon>
        <taxon>Bacillati</taxon>
        <taxon>Bacillota</taxon>
        <taxon>Bacillota incertae sedis</taxon>
        <taxon>Candidatus Caccosoma</taxon>
    </lineage>
</organism>
<evidence type="ECO:0000313" key="2">
    <source>
        <dbReference type="Proteomes" id="UP000886893"/>
    </source>
</evidence>
<accession>A0A9D1KAP7</accession>
<reference evidence="1" key="1">
    <citation type="submission" date="2020-10" db="EMBL/GenBank/DDBJ databases">
        <authorList>
            <person name="Gilroy R."/>
        </authorList>
    </citation>
    <scope>NUCLEOTIDE SEQUENCE</scope>
    <source>
        <strain evidence="1">14508</strain>
    </source>
</reference>
<proteinExistence type="predicted"/>
<dbReference type="EMBL" id="DVKI01000111">
    <property type="protein sequence ID" value="HIT17440.1"/>
    <property type="molecule type" value="Genomic_DNA"/>
</dbReference>